<feature type="compositionally biased region" description="Low complexity" evidence="1">
    <location>
        <begin position="250"/>
        <end position="263"/>
    </location>
</feature>
<dbReference type="RefSeq" id="WP_142706445.1">
    <property type="nucleotide sequence ID" value="NZ_VIRS01000015.1"/>
</dbReference>
<dbReference type="InParanoid" id="A0A545ANQ0"/>
<dbReference type="GO" id="GO:0008168">
    <property type="term" value="F:methyltransferase activity"/>
    <property type="evidence" value="ECO:0007669"/>
    <property type="project" value="UniProtKB-KW"/>
</dbReference>
<keyword evidence="2" id="KW-0489">Methyltransferase</keyword>
<evidence type="ECO:0000313" key="3">
    <source>
        <dbReference type="Proteomes" id="UP000317982"/>
    </source>
</evidence>
<dbReference type="EMBL" id="VIRS01000015">
    <property type="protein sequence ID" value="TQS42958.1"/>
    <property type="molecule type" value="Genomic_DNA"/>
</dbReference>
<organism evidence="2 3">
    <name type="scientific">Cryptosporangium phraense</name>
    <dbReference type="NCBI Taxonomy" id="2593070"/>
    <lineage>
        <taxon>Bacteria</taxon>
        <taxon>Bacillati</taxon>
        <taxon>Actinomycetota</taxon>
        <taxon>Actinomycetes</taxon>
        <taxon>Cryptosporangiales</taxon>
        <taxon>Cryptosporangiaceae</taxon>
        <taxon>Cryptosporangium</taxon>
    </lineage>
</organism>
<protein>
    <submittedName>
        <fullName evidence="2">SAM-dependent methyltransferase</fullName>
    </submittedName>
</protein>
<gene>
    <name evidence="2" type="ORF">FL583_21175</name>
</gene>
<dbReference type="InterPro" id="IPR006764">
    <property type="entry name" value="SAM_dep_MeTrfase_SAV2177_type"/>
</dbReference>
<proteinExistence type="predicted"/>
<evidence type="ECO:0000313" key="2">
    <source>
        <dbReference type="EMBL" id="TQS42958.1"/>
    </source>
</evidence>
<keyword evidence="2" id="KW-0808">Transferase</keyword>
<dbReference type="SUPFAM" id="SSF53335">
    <property type="entry name" value="S-adenosyl-L-methionine-dependent methyltransferases"/>
    <property type="match status" value="1"/>
</dbReference>
<name>A0A545ANQ0_9ACTN</name>
<accession>A0A545ANQ0</accession>
<sequence length="263" mass="28879">MTDGLSIDTSVPHPARRYDYWLGGKDNFAADRESGDAVIAAFPTIKLWAVENRKFLRRAVTYLAREAGIRQFLDIGTGIPTANNTHEVAQSLTPDARIVYVDNDPIVLVHARALLTSTDAGATAYLQADFRDPETILSQAREILDFSQPIGLMLIALLHFMKDSDQPYEHVRTLVDALPPGSFLAVTHAVDDYLPKQQAEGLTDVGRVPFEMRSRAEVARYFEGLELVPPGLVSISEWRAEDETGPRPSAADIAADGAVAHKP</sequence>
<dbReference type="Proteomes" id="UP000317982">
    <property type="component" value="Unassembled WGS sequence"/>
</dbReference>
<dbReference type="Gene3D" id="3.40.50.150">
    <property type="entry name" value="Vaccinia Virus protein VP39"/>
    <property type="match status" value="1"/>
</dbReference>
<dbReference type="AlphaFoldDB" id="A0A545ANQ0"/>
<feature type="region of interest" description="Disordered" evidence="1">
    <location>
        <begin position="239"/>
        <end position="263"/>
    </location>
</feature>
<dbReference type="OrthoDB" id="3216820at2"/>
<dbReference type="Pfam" id="PF04672">
    <property type="entry name" value="Methyltransf_19"/>
    <property type="match status" value="1"/>
</dbReference>
<reference evidence="2 3" key="1">
    <citation type="submission" date="2019-07" db="EMBL/GenBank/DDBJ databases">
        <title>Cryptosporangium phraense sp. nov., isolated from plant litter.</title>
        <authorList>
            <person name="Suriyachadkun C."/>
        </authorList>
    </citation>
    <scope>NUCLEOTIDE SEQUENCE [LARGE SCALE GENOMIC DNA]</scope>
    <source>
        <strain evidence="2 3">A-T 5661</strain>
    </source>
</reference>
<evidence type="ECO:0000256" key="1">
    <source>
        <dbReference type="SAM" id="MobiDB-lite"/>
    </source>
</evidence>
<dbReference type="InterPro" id="IPR029063">
    <property type="entry name" value="SAM-dependent_MTases_sf"/>
</dbReference>
<comment type="caution">
    <text evidence="2">The sequence shown here is derived from an EMBL/GenBank/DDBJ whole genome shotgun (WGS) entry which is preliminary data.</text>
</comment>
<dbReference type="PIRSF" id="PIRSF017393">
    <property type="entry name" value="MTase_SAV2177"/>
    <property type="match status" value="1"/>
</dbReference>
<dbReference type="GO" id="GO:0032259">
    <property type="term" value="P:methylation"/>
    <property type="evidence" value="ECO:0007669"/>
    <property type="project" value="UniProtKB-KW"/>
</dbReference>
<keyword evidence="3" id="KW-1185">Reference proteome</keyword>